<comment type="caution">
    <text evidence="4">The sequence shown here is derived from an EMBL/GenBank/DDBJ whole genome shotgun (WGS) entry which is preliminary data.</text>
</comment>
<dbReference type="SMART" id="SM00910">
    <property type="entry name" value="HIRAN"/>
    <property type="match status" value="1"/>
</dbReference>
<dbReference type="RefSeq" id="WP_084725910.1">
    <property type="nucleotide sequence ID" value="NZ_MDEI01000007.1"/>
</dbReference>
<name>A0A2S7D3G6_9XANT</name>
<sequence>MGTFHAKVVGVSVSNANGISRQAYIAKFCRIGMPVVLNREPANPYDANAVAVFITARVLIFFSASVQIGYLPADLAPEIARHLDQGGKVAAVVSKITGGSESKRSLGVNLRITKF</sequence>
<gene>
    <name evidence="4" type="ORF">XpiCFBP4643_09920</name>
</gene>
<keyword evidence="5" id="KW-1185">Reference proteome</keyword>
<dbReference type="Gene3D" id="3.30.70.2330">
    <property type="match status" value="1"/>
</dbReference>
<dbReference type="Pfam" id="PF08797">
    <property type="entry name" value="HIRAN"/>
    <property type="match status" value="1"/>
</dbReference>
<dbReference type="OrthoDB" id="7009963at2"/>
<protein>
    <recommendedName>
        <fullName evidence="3">HIRAN domain-containing protein</fullName>
    </recommendedName>
</protein>
<feature type="domain" description="HIRAN" evidence="3">
    <location>
        <begin position="1"/>
        <end position="114"/>
    </location>
</feature>
<dbReference type="GO" id="GO:0003676">
    <property type="term" value="F:nucleic acid binding"/>
    <property type="evidence" value="ECO:0007669"/>
    <property type="project" value="InterPro"/>
</dbReference>
<dbReference type="AlphaFoldDB" id="A0A2S7D3G6"/>
<evidence type="ECO:0000259" key="3">
    <source>
        <dbReference type="SMART" id="SM00910"/>
    </source>
</evidence>
<dbReference type="Proteomes" id="UP000238191">
    <property type="component" value="Unassembled WGS sequence"/>
</dbReference>
<evidence type="ECO:0000313" key="5">
    <source>
        <dbReference type="Proteomes" id="UP000238191"/>
    </source>
</evidence>
<evidence type="ECO:0000256" key="2">
    <source>
        <dbReference type="ARBA" id="ARBA00022801"/>
    </source>
</evidence>
<dbReference type="GO" id="GO:0008270">
    <property type="term" value="F:zinc ion binding"/>
    <property type="evidence" value="ECO:0007669"/>
    <property type="project" value="InterPro"/>
</dbReference>
<keyword evidence="2" id="KW-0378">Hydrolase</keyword>
<dbReference type="InterPro" id="IPR014905">
    <property type="entry name" value="HIRAN"/>
</dbReference>
<evidence type="ECO:0000256" key="1">
    <source>
        <dbReference type="ARBA" id="ARBA00022723"/>
    </source>
</evidence>
<keyword evidence="1" id="KW-0479">Metal-binding</keyword>
<accession>A0A2S7D3G6</accession>
<proteinExistence type="predicted"/>
<dbReference type="EMBL" id="MDEI01000007">
    <property type="protein sequence ID" value="PPU68358.1"/>
    <property type="molecule type" value="Genomic_DNA"/>
</dbReference>
<dbReference type="GO" id="GO:0016818">
    <property type="term" value="F:hydrolase activity, acting on acid anhydrides, in phosphorus-containing anhydrides"/>
    <property type="evidence" value="ECO:0007669"/>
    <property type="project" value="InterPro"/>
</dbReference>
<reference evidence="5" key="1">
    <citation type="submission" date="2016-08" db="EMBL/GenBank/DDBJ databases">
        <authorList>
            <person name="Merda D."/>
            <person name="Briand M."/>
            <person name="Taghouti G."/>
            <person name="Carrere S."/>
            <person name="Gouzy J."/>
            <person name="Portier P."/>
            <person name="Jacques M.-A."/>
            <person name="Fischer-Le Saux M."/>
        </authorList>
    </citation>
    <scope>NUCLEOTIDE SEQUENCE [LARGE SCALE GENOMIC DNA]</scope>
    <source>
        <strain evidence="5">CFBP4643</strain>
    </source>
</reference>
<evidence type="ECO:0000313" key="4">
    <source>
        <dbReference type="EMBL" id="PPU68358.1"/>
    </source>
</evidence>
<organism evidence="4 5">
    <name type="scientific">Xanthomonas pisi</name>
    <dbReference type="NCBI Taxonomy" id="56457"/>
    <lineage>
        <taxon>Bacteria</taxon>
        <taxon>Pseudomonadati</taxon>
        <taxon>Pseudomonadota</taxon>
        <taxon>Gammaproteobacteria</taxon>
        <taxon>Lysobacterales</taxon>
        <taxon>Lysobacteraceae</taxon>
        <taxon>Xanthomonas</taxon>
    </lineage>
</organism>